<evidence type="ECO:0000313" key="1">
    <source>
        <dbReference type="EMBL" id="CAH2013546.1"/>
    </source>
</evidence>
<dbReference type="AlphaFoldDB" id="A0A9P0Q8V4"/>
<accession>A0A9P0Q8V4</accession>
<comment type="caution">
    <text evidence="1">The sequence shown here is derived from an EMBL/GenBank/DDBJ whole genome shotgun (WGS) entry which is preliminary data.</text>
</comment>
<reference evidence="1" key="1">
    <citation type="submission" date="2022-03" db="EMBL/GenBank/DDBJ databases">
        <authorList>
            <person name="Sayadi A."/>
        </authorList>
    </citation>
    <scope>NUCLEOTIDE SEQUENCE</scope>
</reference>
<evidence type="ECO:0000313" key="2">
    <source>
        <dbReference type="Proteomes" id="UP001152888"/>
    </source>
</evidence>
<protein>
    <submittedName>
        <fullName evidence="1">Uncharacterized protein</fullName>
    </submittedName>
</protein>
<gene>
    <name evidence="1" type="ORF">ACAOBT_LOCUS33535</name>
</gene>
<dbReference type="EMBL" id="CAKOFQ010008340">
    <property type="protein sequence ID" value="CAH2013546.1"/>
    <property type="molecule type" value="Genomic_DNA"/>
</dbReference>
<sequence>MLFASIMKLNEKLGIELTEPSVTSRQMNRPNIVTLDKENHYRLNLYVPLLDNILQDLVYRFNEESLNIYNFNIFSASAFHSKTEAEVMDILETISKYLHGLNSNENKNLISTRLKAEFDLWKSRTQDIIVSGMSLYLSCDENISINRCLQLLISLPVSLRHLKEVSPI</sequence>
<organism evidence="1 2">
    <name type="scientific">Acanthoscelides obtectus</name>
    <name type="common">Bean weevil</name>
    <name type="synonym">Bruchus obtectus</name>
    <dbReference type="NCBI Taxonomy" id="200917"/>
    <lineage>
        <taxon>Eukaryota</taxon>
        <taxon>Metazoa</taxon>
        <taxon>Ecdysozoa</taxon>
        <taxon>Arthropoda</taxon>
        <taxon>Hexapoda</taxon>
        <taxon>Insecta</taxon>
        <taxon>Pterygota</taxon>
        <taxon>Neoptera</taxon>
        <taxon>Endopterygota</taxon>
        <taxon>Coleoptera</taxon>
        <taxon>Polyphaga</taxon>
        <taxon>Cucujiformia</taxon>
        <taxon>Chrysomeloidea</taxon>
        <taxon>Chrysomelidae</taxon>
        <taxon>Bruchinae</taxon>
        <taxon>Bruchini</taxon>
        <taxon>Acanthoscelides</taxon>
    </lineage>
</organism>
<keyword evidence="2" id="KW-1185">Reference proteome</keyword>
<dbReference type="Proteomes" id="UP001152888">
    <property type="component" value="Unassembled WGS sequence"/>
</dbReference>
<name>A0A9P0Q8V4_ACAOB</name>
<proteinExistence type="predicted"/>
<dbReference type="OrthoDB" id="7697973at2759"/>